<keyword evidence="4 7" id="KW-0501">Molybdenum cofactor biosynthesis</keyword>
<dbReference type="InterPro" id="IPR050105">
    <property type="entry name" value="MoCo_biosynth_MoaA/MoaC"/>
</dbReference>
<keyword evidence="11" id="KW-1185">Reference proteome</keyword>
<dbReference type="PANTHER" id="PTHR22960">
    <property type="entry name" value="MOLYBDOPTERIN COFACTOR SYNTHESIS PROTEIN A"/>
    <property type="match status" value="1"/>
</dbReference>
<dbReference type="UniPathway" id="UPA00344"/>
<dbReference type="PANTHER" id="PTHR22960:SF29">
    <property type="entry name" value="CYCLIC PYRANOPTERIN MONOPHOSPHATE SYNTHASE"/>
    <property type="match status" value="1"/>
</dbReference>
<evidence type="ECO:0000256" key="7">
    <source>
        <dbReference type="HAMAP-Rule" id="MF_01224"/>
    </source>
</evidence>
<proteinExistence type="inferred from homology"/>
<comment type="pathway">
    <text evidence="2 7">Cofactor biosynthesis; molybdopterin biosynthesis.</text>
</comment>
<dbReference type="STRING" id="450851.PHZ_c0276"/>
<evidence type="ECO:0000313" key="10">
    <source>
        <dbReference type="EMBL" id="ACG76690.1"/>
    </source>
</evidence>
<dbReference type="InterPro" id="IPR047594">
    <property type="entry name" value="MoaC_bact/euk"/>
</dbReference>
<dbReference type="eggNOG" id="COG0315">
    <property type="taxonomic scope" value="Bacteria"/>
</dbReference>
<evidence type="ECO:0000256" key="8">
    <source>
        <dbReference type="SAM" id="MobiDB-lite"/>
    </source>
</evidence>
<dbReference type="CDD" id="cd01420">
    <property type="entry name" value="MoaC_PE"/>
    <property type="match status" value="1"/>
</dbReference>
<feature type="active site" evidence="7">
    <location>
        <position position="154"/>
    </location>
</feature>
<feature type="region of interest" description="Disordered" evidence="8">
    <location>
        <begin position="1"/>
        <end position="28"/>
    </location>
</feature>
<sequence>MGQGDRRPARQPPRPLQHGRAHAEADGGVSRLTHLDETGRARMVDVSDKPVTAREAVAEGFVRMSPETLALALSGEGKKGDVRAVAEIAGVMAAKKTSDLIPMCHPLPVTKAEVRVEPAEGGLSVTARVKTTGRTGVEMEALTAVSVACLTLYDMLKAAEKSMVIEAVRLTEKTGGKSGDWKA</sequence>
<dbReference type="KEGG" id="pzu:PHZ_c0276"/>
<comment type="similarity">
    <text evidence="7">Belongs to the MoaC family.</text>
</comment>
<dbReference type="Gene3D" id="3.30.70.640">
    <property type="entry name" value="Molybdopterin cofactor biosynthesis C (MoaC) domain"/>
    <property type="match status" value="1"/>
</dbReference>
<dbReference type="GO" id="GO:0006777">
    <property type="term" value="P:Mo-molybdopterin cofactor biosynthetic process"/>
    <property type="evidence" value="ECO:0007669"/>
    <property type="project" value="UniProtKB-UniRule"/>
</dbReference>
<evidence type="ECO:0000256" key="5">
    <source>
        <dbReference type="ARBA" id="ARBA00023239"/>
    </source>
</evidence>
<dbReference type="HOGENOM" id="CLU_074693_1_1_5"/>
<feature type="binding site" evidence="7">
    <location>
        <begin position="103"/>
        <end position="105"/>
    </location>
    <ligand>
        <name>substrate</name>
    </ligand>
</feature>
<evidence type="ECO:0000256" key="2">
    <source>
        <dbReference type="ARBA" id="ARBA00005046"/>
    </source>
</evidence>
<dbReference type="SUPFAM" id="SSF55040">
    <property type="entry name" value="Molybdenum cofactor biosynthesis protein C, MoaC"/>
    <property type="match status" value="1"/>
</dbReference>
<protein>
    <recommendedName>
        <fullName evidence="3 7">Cyclic pyranopterin monophosphate synthase</fullName>
        <ecNumber evidence="3 7">4.6.1.17</ecNumber>
    </recommendedName>
    <alternativeName>
        <fullName evidence="7">Molybdenum cofactor biosynthesis protein C</fullName>
    </alternativeName>
</protein>
<comment type="function">
    <text evidence="6 7">Catalyzes the conversion of (8S)-3',8-cyclo-7,8-dihydroguanosine 5'-triphosphate to cyclic pyranopterin monophosphate (cPMP).</text>
</comment>
<evidence type="ECO:0000256" key="6">
    <source>
        <dbReference type="ARBA" id="ARBA00055087"/>
    </source>
</evidence>
<evidence type="ECO:0000256" key="4">
    <source>
        <dbReference type="ARBA" id="ARBA00023150"/>
    </source>
</evidence>
<dbReference type="NCBIfam" id="TIGR00581">
    <property type="entry name" value="moaC"/>
    <property type="match status" value="1"/>
</dbReference>
<dbReference type="NCBIfam" id="NF006870">
    <property type="entry name" value="PRK09364.1"/>
    <property type="match status" value="1"/>
</dbReference>
<organism evidence="10 11">
    <name type="scientific">Phenylobacterium zucineum (strain HLK1)</name>
    <dbReference type="NCBI Taxonomy" id="450851"/>
    <lineage>
        <taxon>Bacteria</taxon>
        <taxon>Pseudomonadati</taxon>
        <taxon>Pseudomonadota</taxon>
        <taxon>Alphaproteobacteria</taxon>
        <taxon>Caulobacterales</taxon>
        <taxon>Caulobacteraceae</taxon>
        <taxon>Phenylobacterium</taxon>
    </lineage>
</organism>
<dbReference type="EC" id="4.6.1.17" evidence="3 7"/>
<dbReference type="HAMAP" id="MF_01224_B">
    <property type="entry name" value="MoaC_B"/>
    <property type="match status" value="1"/>
</dbReference>
<dbReference type="Proteomes" id="UP000001868">
    <property type="component" value="Chromosome"/>
</dbReference>
<accession>B4RD86</accession>
<feature type="binding site" evidence="7">
    <location>
        <begin position="139"/>
        <end position="140"/>
    </location>
    <ligand>
        <name>substrate</name>
    </ligand>
</feature>
<dbReference type="Pfam" id="PF01967">
    <property type="entry name" value="MoaC"/>
    <property type="match status" value="1"/>
</dbReference>
<evidence type="ECO:0000256" key="3">
    <source>
        <dbReference type="ARBA" id="ARBA00012575"/>
    </source>
</evidence>
<dbReference type="InterPro" id="IPR002820">
    <property type="entry name" value="Mopterin_CF_biosynth-C_dom"/>
</dbReference>
<name>B4RD86_PHEZH</name>
<dbReference type="AlphaFoldDB" id="B4RD86"/>
<comment type="catalytic activity">
    <reaction evidence="1 7">
        <text>(8S)-3',8-cyclo-7,8-dihydroguanosine 5'-triphosphate = cyclic pyranopterin phosphate + diphosphate</text>
        <dbReference type="Rhea" id="RHEA:49580"/>
        <dbReference type="ChEBI" id="CHEBI:33019"/>
        <dbReference type="ChEBI" id="CHEBI:59648"/>
        <dbReference type="ChEBI" id="CHEBI:131766"/>
        <dbReference type="EC" id="4.6.1.17"/>
    </reaction>
</comment>
<evidence type="ECO:0000313" key="11">
    <source>
        <dbReference type="Proteomes" id="UP000001868"/>
    </source>
</evidence>
<keyword evidence="5 7" id="KW-0456">Lyase</keyword>
<dbReference type="EMBL" id="CP000747">
    <property type="protein sequence ID" value="ACG76690.1"/>
    <property type="molecule type" value="Genomic_DNA"/>
</dbReference>
<gene>
    <name evidence="7" type="primary">moaC</name>
    <name evidence="10" type="ordered locus">PHZ_c0276</name>
</gene>
<evidence type="ECO:0000259" key="9">
    <source>
        <dbReference type="Pfam" id="PF01967"/>
    </source>
</evidence>
<reference evidence="10 11" key="1">
    <citation type="journal article" date="2008" name="BMC Genomics">
        <title>Complete genome of Phenylobacterium zucineum - a novel facultative intracellular bacterium isolated from human erythroleukemia cell line K562.</title>
        <authorList>
            <person name="Luo Y."/>
            <person name="Xu X."/>
            <person name="Ding Z."/>
            <person name="Liu Z."/>
            <person name="Zhang B."/>
            <person name="Yan Z."/>
            <person name="Sun J."/>
            <person name="Hu S."/>
            <person name="Hu X."/>
        </authorList>
    </citation>
    <scope>NUCLEOTIDE SEQUENCE [LARGE SCALE GENOMIC DNA]</scope>
    <source>
        <strain evidence="10 11">HLK1</strain>
    </source>
</reference>
<comment type="subunit">
    <text evidence="7">Homohexamer; trimer of dimers.</text>
</comment>
<dbReference type="InterPro" id="IPR036522">
    <property type="entry name" value="MoaC_sf"/>
</dbReference>
<evidence type="ECO:0000256" key="1">
    <source>
        <dbReference type="ARBA" id="ARBA00001637"/>
    </source>
</evidence>
<feature type="domain" description="Molybdopterin cofactor biosynthesis C (MoaC)" evidence="9">
    <location>
        <begin position="43"/>
        <end position="176"/>
    </location>
</feature>
<dbReference type="GO" id="GO:0061799">
    <property type="term" value="F:cyclic pyranopterin monophosphate synthase activity"/>
    <property type="evidence" value="ECO:0007669"/>
    <property type="project" value="UniProtKB-UniRule"/>
</dbReference>
<dbReference type="InterPro" id="IPR023045">
    <property type="entry name" value="MoaC"/>
</dbReference>